<evidence type="ECO:0000256" key="4">
    <source>
        <dbReference type="ARBA" id="ARBA00022801"/>
    </source>
</evidence>
<comment type="similarity">
    <text evidence="2">Belongs to the peptidase S54 family.</text>
</comment>
<keyword evidence="10" id="KW-1185">Reference proteome</keyword>
<feature type="transmembrane region" description="Helical" evidence="7">
    <location>
        <begin position="174"/>
        <end position="194"/>
    </location>
</feature>
<reference evidence="9" key="1">
    <citation type="submission" date="2020-11" db="EMBL/GenBank/DDBJ databases">
        <authorList>
            <consortium name="DOE Joint Genome Institute"/>
            <person name="Ahrendt S."/>
            <person name="Riley R."/>
            <person name="Andreopoulos W."/>
            <person name="Labutti K."/>
            <person name="Pangilinan J."/>
            <person name="Ruiz-Duenas F.J."/>
            <person name="Barrasa J.M."/>
            <person name="Sanchez-Garcia M."/>
            <person name="Camarero S."/>
            <person name="Miyauchi S."/>
            <person name="Serrano A."/>
            <person name="Linde D."/>
            <person name="Babiker R."/>
            <person name="Drula E."/>
            <person name="Ayuso-Fernandez I."/>
            <person name="Pacheco R."/>
            <person name="Padilla G."/>
            <person name="Ferreira P."/>
            <person name="Barriuso J."/>
            <person name="Kellner H."/>
            <person name="Castanera R."/>
            <person name="Alfaro M."/>
            <person name="Ramirez L."/>
            <person name="Pisabarro A.G."/>
            <person name="Kuo A."/>
            <person name="Tritt A."/>
            <person name="Lipzen A."/>
            <person name="He G."/>
            <person name="Yan M."/>
            <person name="Ng V."/>
            <person name="Cullen D."/>
            <person name="Martin F."/>
            <person name="Rosso M.-N."/>
            <person name="Henrissat B."/>
            <person name="Hibbett D."/>
            <person name="Martinez A.T."/>
            <person name="Grigoriev I.V."/>
        </authorList>
    </citation>
    <scope>NUCLEOTIDE SEQUENCE</scope>
    <source>
        <strain evidence="9">AH 40177</strain>
    </source>
</reference>
<dbReference type="InterPro" id="IPR050925">
    <property type="entry name" value="Rhomboid_protease_S54"/>
</dbReference>
<gene>
    <name evidence="9" type="ORF">BDP27DRAFT_1379969</name>
</gene>
<evidence type="ECO:0000256" key="6">
    <source>
        <dbReference type="ARBA" id="ARBA00023136"/>
    </source>
</evidence>
<protein>
    <recommendedName>
        <fullName evidence="8">Peptidase S54 rhomboid domain-containing protein</fullName>
    </recommendedName>
</protein>
<dbReference type="PANTHER" id="PTHR43731">
    <property type="entry name" value="RHOMBOID PROTEASE"/>
    <property type="match status" value="1"/>
</dbReference>
<feature type="transmembrane region" description="Helical" evidence="7">
    <location>
        <begin position="231"/>
        <end position="247"/>
    </location>
</feature>
<dbReference type="SUPFAM" id="SSF144091">
    <property type="entry name" value="Rhomboid-like"/>
    <property type="match status" value="1"/>
</dbReference>
<evidence type="ECO:0000256" key="1">
    <source>
        <dbReference type="ARBA" id="ARBA00004141"/>
    </source>
</evidence>
<comment type="caution">
    <text evidence="9">The sequence shown here is derived from an EMBL/GenBank/DDBJ whole genome shotgun (WGS) entry which is preliminary data.</text>
</comment>
<evidence type="ECO:0000313" key="9">
    <source>
        <dbReference type="EMBL" id="KAF9076426.1"/>
    </source>
</evidence>
<dbReference type="PANTHER" id="PTHR43731:SF14">
    <property type="entry name" value="PRESENILIN-ASSOCIATED RHOMBOID-LIKE PROTEIN, MITOCHONDRIAL"/>
    <property type="match status" value="1"/>
</dbReference>
<dbReference type="InterPro" id="IPR022764">
    <property type="entry name" value="Peptidase_S54_rhomboid_dom"/>
</dbReference>
<evidence type="ECO:0000256" key="2">
    <source>
        <dbReference type="ARBA" id="ARBA00009045"/>
    </source>
</evidence>
<feature type="transmembrane region" description="Helical" evidence="7">
    <location>
        <begin position="54"/>
        <end position="73"/>
    </location>
</feature>
<name>A0A9P5UEP2_9AGAR</name>
<feature type="transmembrane region" description="Helical" evidence="7">
    <location>
        <begin position="200"/>
        <end position="219"/>
    </location>
</feature>
<dbReference type="InterPro" id="IPR035952">
    <property type="entry name" value="Rhomboid-like_sf"/>
</dbReference>
<keyword evidence="4" id="KW-0378">Hydrolase</keyword>
<evidence type="ECO:0000259" key="8">
    <source>
        <dbReference type="Pfam" id="PF01694"/>
    </source>
</evidence>
<comment type="subcellular location">
    <subcellularLocation>
        <location evidence="1">Membrane</location>
        <topology evidence="1">Multi-pass membrane protein</topology>
    </subcellularLocation>
</comment>
<dbReference type="Pfam" id="PF01694">
    <property type="entry name" value="Rhomboid"/>
    <property type="match status" value="1"/>
</dbReference>
<evidence type="ECO:0000256" key="7">
    <source>
        <dbReference type="SAM" id="Phobius"/>
    </source>
</evidence>
<feature type="domain" description="Peptidase S54 rhomboid" evidence="8">
    <location>
        <begin position="103"/>
        <end position="246"/>
    </location>
</feature>
<feature type="transmembrane region" description="Helical" evidence="7">
    <location>
        <begin position="145"/>
        <end position="162"/>
    </location>
</feature>
<evidence type="ECO:0000256" key="3">
    <source>
        <dbReference type="ARBA" id="ARBA00022692"/>
    </source>
</evidence>
<dbReference type="OrthoDB" id="418595at2759"/>
<keyword evidence="3 7" id="KW-0812">Transmembrane</keyword>
<feature type="transmembrane region" description="Helical" evidence="7">
    <location>
        <begin position="121"/>
        <end position="139"/>
    </location>
</feature>
<dbReference type="AlphaFoldDB" id="A0A9P5UEP2"/>
<evidence type="ECO:0000313" key="10">
    <source>
        <dbReference type="Proteomes" id="UP000772434"/>
    </source>
</evidence>
<dbReference type="Gene3D" id="1.20.1540.10">
    <property type="entry name" value="Rhomboid-like"/>
    <property type="match status" value="1"/>
</dbReference>
<organism evidence="9 10">
    <name type="scientific">Rhodocollybia butyracea</name>
    <dbReference type="NCBI Taxonomy" id="206335"/>
    <lineage>
        <taxon>Eukaryota</taxon>
        <taxon>Fungi</taxon>
        <taxon>Dikarya</taxon>
        <taxon>Basidiomycota</taxon>
        <taxon>Agaricomycotina</taxon>
        <taxon>Agaricomycetes</taxon>
        <taxon>Agaricomycetidae</taxon>
        <taxon>Agaricales</taxon>
        <taxon>Marasmiineae</taxon>
        <taxon>Omphalotaceae</taxon>
        <taxon>Rhodocollybia</taxon>
    </lineage>
</organism>
<dbReference type="GO" id="GO:0016020">
    <property type="term" value="C:membrane"/>
    <property type="evidence" value="ECO:0007669"/>
    <property type="project" value="UniProtKB-SubCell"/>
</dbReference>
<keyword evidence="5 7" id="KW-1133">Transmembrane helix</keyword>
<keyword evidence="6 7" id="KW-0472">Membrane</keyword>
<dbReference type="EMBL" id="JADNRY010000006">
    <property type="protein sequence ID" value="KAF9076426.1"/>
    <property type="molecule type" value="Genomic_DNA"/>
</dbReference>
<proteinExistence type="inferred from homology"/>
<accession>A0A9P5UEP2</accession>
<sequence>MNRASTLARHNDTNFQSAWLKIRQLSGRARPPPDSTGGSRKSPLDFLDQVPENLIFYGIIGTNGAIFLMWFLAKKRYEVEGDSTALRFMYQNFTGSWANFSSGRIWTLLTPMFSHSGFQHILFNMFTFYFLGRSVLTILGTRRFLSLYIGGGLVSSLGSMFWNNSVKGRDPSSLGASGAVFATCSFLACVAPWMTFSIYGIIPVPAFIFTSGVFAFDLYSAMTDKRQGTDTAGHVAGMLAGIGYFLLKRFGL</sequence>
<dbReference type="Proteomes" id="UP000772434">
    <property type="component" value="Unassembled WGS sequence"/>
</dbReference>
<dbReference type="GO" id="GO:0004252">
    <property type="term" value="F:serine-type endopeptidase activity"/>
    <property type="evidence" value="ECO:0007669"/>
    <property type="project" value="InterPro"/>
</dbReference>
<evidence type="ECO:0000256" key="5">
    <source>
        <dbReference type="ARBA" id="ARBA00022989"/>
    </source>
</evidence>